<dbReference type="InterPro" id="IPR036388">
    <property type="entry name" value="WH-like_DNA-bd_sf"/>
</dbReference>
<evidence type="ECO:0000256" key="6">
    <source>
        <dbReference type="PROSITE-ProRule" id="PRU00169"/>
    </source>
</evidence>
<evidence type="ECO:0000256" key="1">
    <source>
        <dbReference type="ARBA" id="ARBA00022553"/>
    </source>
</evidence>
<name>A0A078MAU5_9STAP</name>
<dbReference type="PRINTS" id="PR00038">
    <property type="entry name" value="HTHLUXR"/>
</dbReference>
<dbReference type="GO" id="GO:0003677">
    <property type="term" value="F:DNA binding"/>
    <property type="evidence" value="ECO:0007669"/>
    <property type="project" value="UniProtKB-KW"/>
</dbReference>
<dbReference type="PANTHER" id="PTHR43214">
    <property type="entry name" value="TWO-COMPONENT RESPONSE REGULATOR"/>
    <property type="match status" value="1"/>
</dbReference>
<dbReference type="AlphaFoldDB" id="A0A078MAU5"/>
<dbReference type="Gene3D" id="1.10.10.10">
    <property type="entry name" value="Winged helix-like DNA-binding domain superfamily/Winged helix DNA-binding domain"/>
    <property type="match status" value="1"/>
</dbReference>
<dbReference type="SMART" id="SM00448">
    <property type="entry name" value="REC"/>
    <property type="match status" value="1"/>
</dbReference>
<dbReference type="PROSITE" id="PS50110">
    <property type="entry name" value="RESPONSE_REGULATORY"/>
    <property type="match status" value="1"/>
</dbReference>
<keyword evidence="5" id="KW-0804">Transcription</keyword>
<evidence type="ECO:0000256" key="5">
    <source>
        <dbReference type="ARBA" id="ARBA00023163"/>
    </source>
</evidence>
<feature type="domain" description="HTH luxR-type" evidence="7">
    <location>
        <begin position="131"/>
        <end position="196"/>
    </location>
</feature>
<evidence type="ECO:0000259" key="8">
    <source>
        <dbReference type="PROSITE" id="PS50110"/>
    </source>
</evidence>
<accession>A0A078MAU5</accession>
<dbReference type="Proteomes" id="UP000044136">
    <property type="component" value="Unassembled WGS sequence"/>
</dbReference>
<dbReference type="EMBL" id="CCSE01000001">
    <property type="protein sequence ID" value="CEA02542.1"/>
    <property type="molecule type" value="Genomic_DNA"/>
</dbReference>
<dbReference type="PANTHER" id="PTHR43214:SF42">
    <property type="entry name" value="TRANSCRIPTIONAL REGULATORY PROTEIN DESR"/>
    <property type="match status" value="1"/>
</dbReference>
<dbReference type="Gene3D" id="3.40.50.2300">
    <property type="match status" value="1"/>
</dbReference>
<dbReference type="InterPro" id="IPR039420">
    <property type="entry name" value="WalR-like"/>
</dbReference>
<evidence type="ECO:0000313" key="9">
    <source>
        <dbReference type="EMBL" id="CEA02542.1"/>
    </source>
</evidence>
<dbReference type="HOGENOM" id="CLU_000445_90_10_9"/>
<evidence type="ECO:0000256" key="2">
    <source>
        <dbReference type="ARBA" id="ARBA00023012"/>
    </source>
</evidence>
<dbReference type="PROSITE" id="PS50043">
    <property type="entry name" value="HTH_LUXR_2"/>
    <property type="match status" value="1"/>
</dbReference>
<evidence type="ECO:0000256" key="4">
    <source>
        <dbReference type="ARBA" id="ARBA00023125"/>
    </source>
</evidence>
<dbReference type="SMART" id="SM00421">
    <property type="entry name" value="HTH_LUXR"/>
    <property type="match status" value="1"/>
</dbReference>
<keyword evidence="2" id="KW-0902">Two-component regulatory system</keyword>
<dbReference type="SUPFAM" id="SSF46894">
    <property type="entry name" value="C-terminal effector domain of the bipartite response regulators"/>
    <property type="match status" value="1"/>
</dbReference>
<evidence type="ECO:0000256" key="3">
    <source>
        <dbReference type="ARBA" id="ARBA00023015"/>
    </source>
</evidence>
<dbReference type="CDD" id="cd06170">
    <property type="entry name" value="LuxR_C_like"/>
    <property type="match status" value="1"/>
</dbReference>
<evidence type="ECO:0000313" key="10">
    <source>
        <dbReference type="Proteomes" id="UP000044136"/>
    </source>
</evidence>
<dbReference type="GO" id="GO:0006355">
    <property type="term" value="P:regulation of DNA-templated transcription"/>
    <property type="evidence" value="ECO:0007669"/>
    <property type="project" value="InterPro"/>
</dbReference>
<protein>
    <submittedName>
        <fullName evidence="9">Transcriptional regulatory protein DegU</fullName>
    </submittedName>
</protein>
<reference evidence="9 10" key="1">
    <citation type="submission" date="2014-07" db="EMBL/GenBank/DDBJ databases">
        <authorList>
            <person name="Urmite Genomes Urmite Genomes"/>
        </authorList>
    </citation>
    <scope>NUCLEOTIDE SEQUENCE [LARGE SCALE GENOMIC DNA]</scope>
    <source>
        <strain evidence="9 10">13MG44_air</strain>
    </source>
</reference>
<dbReference type="OrthoDB" id="9780153at2"/>
<feature type="modified residue" description="4-aspartylphosphate" evidence="6">
    <location>
        <position position="54"/>
    </location>
</feature>
<dbReference type="eggNOG" id="COG2197">
    <property type="taxonomic scope" value="Bacteria"/>
</dbReference>
<dbReference type="InterPro" id="IPR001789">
    <property type="entry name" value="Sig_transdc_resp-reg_receiver"/>
</dbReference>
<proteinExistence type="predicted"/>
<evidence type="ECO:0000259" key="7">
    <source>
        <dbReference type="PROSITE" id="PS50043"/>
    </source>
</evidence>
<dbReference type="RefSeq" id="WP_035810333.1">
    <property type="nucleotide sequence ID" value="NZ_CCSE01000001.1"/>
</dbReference>
<gene>
    <name evidence="9" type="primary">degU_2</name>
    <name evidence="9" type="ORF">BN1048_01753</name>
</gene>
<dbReference type="GO" id="GO:0000160">
    <property type="term" value="P:phosphorelay signal transduction system"/>
    <property type="evidence" value="ECO:0007669"/>
    <property type="project" value="UniProtKB-KW"/>
</dbReference>
<dbReference type="Pfam" id="PF00072">
    <property type="entry name" value="Response_reg"/>
    <property type="match status" value="1"/>
</dbReference>
<dbReference type="InterPro" id="IPR016032">
    <property type="entry name" value="Sig_transdc_resp-reg_C-effctor"/>
</dbReference>
<sequence>MIRVVLAEDQNLLLSALSSLLNLEEDITVVGTADNGKDALKLVEEQQPDICLMDIEMPLMTGLDAAEKLNGTGCKVIILTTYARPGYFERAKKAEVKGYLLKDTPSETLAESIRQIMNGKRIYSPELIDIAFETGNPLTSREIEIVQLLADGKTTKSIAEELHLSNGTIRNYVSIVLEKLSVNNRIEAIKKALDKGWLK</sequence>
<keyword evidence="4" id="KW-0238">DNA-binding</keyword>
<keyword evidence="3" id="KW-0805">Transcription regulation</keyword>
<dbReference type="STRING" id="1461582.BN1048_01753"/>
<dbReference type="InterPro" id="IPR011006">
    <property type="entry name" value="CheY-like_superfamily"/>
</dbReference>
<organism evidence="9 10">
    <name type="scientific">Jeotgalicoccus saudimassiliensis</name>
    <dbReference type="NCBI Taxonomy" id="1461582"/>
    <lineage>
        <taxon>Bacteria</taxon>
        <taxon>Bacillati</taxon>
        <taxon>Bacillota</taxon>
        <taxon>Bacilli</taxon>
        <taxon>Bacillales</taxon>
        <taxon>Staphylococcaceae</taxon>
        <taxon>Jeotgalicoccus</taxon>
    </lineage>
</organism>
<dbReference type="SUPFAM" id="SSF52172">
    <property type="entry name" value="CheY-like"/>
    <property type="match status" value="1"/>
</dbReference>
<feature type="domain" description="Response regulatory" evidence="8">
    <location>
        <begin position="3"/>
        <end position="117"/>
    </location>
</feature>
<keyword evidence="10" id="KW-1185">Reference proteome</keyword>
<dbReference type="InterPro" id="IPR000792">
    <property type="entry name" value="Tscrpt_reg_LuxR_C"/>
</dbReference>
<dbReference type="Pfam" id="PF00196">
    <property type="entry name" value="GerE"/>
    <property type="match status" value="1"/>
</dbReference>
<keyword evidence="1 6" id="KW-0597">Phosphoprotein</keyword>